<dbReference type="GO" id="GO:0008725">
    <property type="term" value="F:DNA-3-methyladenine glycosylase activity"/>
    <property type="evidence" value="ECO:0007669"/>
    <property type="project" value="TreeGrafter"/>
</dbReference>
<dbReference type="Gene3D" id="1.10.1670.40">
    <property type="match status" value="1"/>
</dbReference>
<dbReference type="GO" id="GO:0032131">
    <property type="term" value="F:alkylated DNA binding"/>
    <property type="evidence" value="ECO:0007669"/>
    <property type="project" value="TreeGrafter"/>
</dbReference>
<evidence type="ECO:0000313" key="6">
    <source>
        <dbReference type="EMBL" id="QPT39794.1"/>
    </source>
</evidence>
<dbReference type="EC" id="3.2.2.21" evidence="2"/>
<keyword evidence="7" id="KW-0326">Glycosidase</keyword>
<accession>A0A378XIX7</accession>
<dbReference type="AlphaFoldDB" id="A0A378XIX7"/>
<evidence type="ECO:0000313" key="9">
    <source>
        <dbReference type="Proteomes" id="UP000594903"/>
    </source>
</evidence>
<dbReference type="OrthoDB" id="9811249at2"/>
<protein>
    <recommendedName>
        <fullName evidence="2">DNA-3-methyladenine glycosylase II</fullName>
        <ecNumber evidence="2">3.2.2.21</ecNumber>
    </recommendedName>
</protein>
<evidence type="ECO:0000313" key="7">
    <source>
        <dbReference type="EMBL" id="SUA57573.1"/>
    </source>
</evidence>
<dbReference type="InterPro" id="IPR011257">
    <property type="entry name" value="DNA_glycosylase"/>
</dbReference>
<dbReference type="SMART" id="SM00478">
    <property type="entry name" value="ENDO3c"/>
    <property type="match status" value="1"/>
</dbReference>
<dbReference type="InterPro" id="IPR003265">
    <property type="entry name" value="HhH-GPD_domain"/>
</dbReference>
<dbReference type="GO" id="GO:0006285">
    <property type="term" value="P:base-excision repair, AP site formation"/>
    <property type="evidence" value="ECO:0007669"/>
    <property type="project" value="TreeGrafter"/>
</dbReference>
<dbReference type="InterPro" id="IPR051912">
    <property type="entry name" value="Alkylbase_DNA_Glycosylase/TA"/>
</dbReference>
<reference evidence="6 9" key="2">
    <citation type="submission" date="2020-12" db="EMBL/GenBank/DDBJ databases">
        <title>FDA dAtabase for Regulatory Grade micrObial Sequences (FDA-ARGOS): Supporting development and validation of Infectious Disease Dx tests.</title>
        <authorList>
            <person name="Sproer C."/>
            <person name="Gronow S."/>
            <person name="Severitt S."/>
            <person name="Schroder I."/>
            <person name="Tallon L."/>
            <person name="Sadzewicz L."/>
            <person name="Zhao X."/>
            <person name="Boylan J."/>
            <person name="Ott S."/>
            <person name="Bowen H."/>
            <person name="Vavikolanu K."/>
            <person name="Mehta A."/>
            <person name="Aluvathingal J."/>
            <person name="Nadendla S."/>
            <person name="Lowell S."/>
            <person name="Myers T."/>
            <person name="Yan Y."/>
            <person name="Sichtig H."/>
        </authorList>
    </citation>
    <scope>NUCLEOTIDE SEQUENCE [LARGE SCALE GENOMIC DNA]</scope>
    <source>
        <strain evidence="6 9">FDAARGOS_872</strain>
    </source>
</reference>
<dbReference type="GO" id="GO:0032993">
    <property type="term" value="C:protein-DNA complex"/>
    <property type="evidence" value="ECO:0007669"/>
    <property type="project" value="TreeGrafter"/>
</dbReference>
<keyword evidence="3" id="KW-0227">DNA damage</keyword>
<organism evidence="7 8">
    <name type="scientific">Oligella ureolytica</name>
    <dbReference type="NCBI Taxonomy" id="90244"/>
    <lineage>
        <taxon>Bacteria</taxon>
        <taxon>Pseudomonadati</taxon>
        <taxon>Pseudomonadota</taxon>
        <taxon>Betaproteobacteria</taxon>
        <taxon>Burkholderiales</taxon>
        <taxon>Alcaligenaceae</taxon>
        <taxon>Oligella</taxon>
    </lineage>
</organism>
<keyword evidence="9" id="KW-1185">Reference proteome</keyword>
<comment type="catalytic activity">
    <reaction evidence="1">
        <text>Hydrolysis of alkylated DNA, releasing 3-methyladenine, 3-methylguanine, 7-methylguanine and 7-methyladenine.</text>
        <dbReference type="EC" id="3.2.2.21"/>
    </reaction>
</comment>
<sequence length="211" mass="24237">MSTLGGKLTYWDDAVEHLKANDRILNKLIAKYEGEFFPVSSHEAFTTLARSLISVQSSAARASQTWRDLVRYCGKRPTVQCVSVRTIEQLMEIGIARRKATNLIDLAKHFEAKTVNPEKWSKMSDQEVINDLCQIRGIGSWTAQMFLIFNLHRPNVLPLEDARLLKAVSMHYFGGEPVSRYEIRELADNWEPWQTVATWYMWRSLADGSIE</sequence>
<dbReference type="Proteomes" id="UP000594903">
    <property type="component" value="Chromosome"/>
</dbReference>
<name>A0A378XIX7_9BURK</name>
<evidence type="ECO:0000256" key="3">
    <source>
        <dbReference type="ARBA" id="ARBA00022763"/>
    </source>
</evidence>
<dbReference type="CDD" id="cd00056">
    <property type="entry name" value="ENDO3c"/>
    <property type="match status" value="1"/>
</dbReference>
<evidence type="ECO:0000313" key="8">
    <source>
        <dbReference type="Proteomes" id="UP000254603"/>
    </source>
</evidence>
<dbReference type="RefSeq" id="WP_018574679.1">
    <property type="nucleotide sequence ID" value="NZ_CP065725.1"/>
</dbReference>
<dbReference type="EMBL" id="UGSB01000001">
    <property type="protein sequence ID" value="SUA57573.1"/>
    <property type="molecule type" value="Genomic_DNA"/>
</dbReference>
<dbReference type="EMBL" id="CP065725">
    <property type="protein sequence ID" value="QPT39794.1"/>
    <property type="molecule type" value="Genomic_DNA"/>
</dbReference>
<evidence type="ECO:0000256" key="1">
    <source>
        <dbReference type="ARBA" id="ARBA00000086"/>
    </source>
</evidence>
<dbReference type="PANTHER" id="PTHR43003:SF5">
    <property type="entry name" value="DNA-3-METHYLADENINE GLYCOSYLASE"/>
    <property type="match status" value="1"/>
</dbReference>
<dbReference type="SUPFAM" id="SSF48150">
    <property type="entry name" value="DNA-glycosylase"/>
    <property type="match status" value="1"/>
</dbReference>
<reference evidence="7 8" key="1">
    <citation type="submission" date="2018-06" db="EMBL/GenBank/DDBJ databases">
        <authorList>
            <consortium name="Pathogen Informatics"/>
            <person name="Doyle S."/>
        </authorList>
    </citation>
    <scope>NUCLEOTIDE SEQUENCE [LARGE SCALE GENOMIC DNA]</scope>
    <source>
        <strain evidence="7 8">NCTC11997</strain>
    </source>
</reference>
<feature type="domain" description="HhH-GPD" evidence="5">
    <location>
        <begin position="53"/>
        <end position="206"/>
    </location>
</feature>
<keyword evidence="4" id="KW-0234">DNA repair</keyword>
<dbReference type="GO" id="GO:0043916">
    <property type="term" value="F:DNA-7-methylguanine glycosylase activity"/>
    <property type="evidence" value="ECO:0007669"/>
    <property type="project" value="TreeGrafter"/>
</dbReference>
<dbReference type="Proteomes" id="UP000254603">
    <property type="component" value="Unassembled WGS sequence"/>
</dbReference>
<dbReference type="Pfam" id="PF00730">
    <property type="entry name" value="HhH-GPD"/>
    <property type="match status" value="1"/>
</dbReference>
<keyword evidence="7" id="KW-0378">Hydrolase</keyword>
<evidence type="ECO:0000259" key="5">
    <source>
        <dbReference type="SMART" id="SM00478"/>
    </source>
</evidence>
<dbReference type="Gene3D" id="1.10.340.30">
    <property type="entry name" value="Hypothetical protein, domain 2"/>
    <property type="match status" value="1"/>
</dbReference>
<dbReference type="GO" id="GO:0006307">
    <property type="term" value="P:DNA alkylation repair"/>
    <property type="evidence" value="ECO:0007669"/>
    <property type="project" value="TreeGrafter"/>
</dbReference>
<evidence type="ECO:0000256" key="2">
    <source>
        <dbReference type="ARBA" id="ARBA00012000"/>
    </source>
</evidence>
<proteinExistence type="predicted"/>
<evidence type="ECO:0000256" key="4">
    <source>
        <dbReference type="ARBA" id="ARBA00023204"/>
    </source>
</evidence>
<dbReference type="PANTHER" id="PTHR43003">
    <property type="entry name" value="DNA-3-METHYLADENINE GLYCOSYLASE"/>
    <property type="match status" value="1"/>
</dbReference>
<dbReference type="STRING" id="1122619.GCA_000373745_01493"/>
<gene>
    <name evidence="7" type="primary">alkA</name>
    <name evidence="6" type="ORF">I6G29_11830</name>
    <name evidence="7" type="ORF">NCTC11997_02435</name>
</gene>